<dbReference type="PROSITE" id="PS50940">
    <property type="entry name" value="CHIT_BIND_II"/>
    <property type="match status" value="2"/>
</dbReference>
<proteinExistence type="predicted"/>
<accession>A0A9J6FYL3</accession>
<dbReference type="OrthoDB" id="7250310at2759"/>
<dbReference type="InterPro" id="IPR002557">
    <property type="entry name" value="Chitin-bd_dom"/>
</dbReference>
<dbReference type="InterPro" id="IPR051940">
    <property type="entry name" value="Chitin_bind-dev_reg"/>
</dbReference>
<protein>
    <recommendedName>
        <fullName evidence="7">Chitin-binding type-2 domain-containing protein</fullName>
    </recommendedName>
</protein>
<evidence type="ECO:0000256" key="5">
    <source>
        <dbReference type="ARBA" id="ARBA00023180"/>
    </source>
</evidence>
<feature type="domain" description="Chitin-binding type-2" evidence="7">
    <location>
        <begin position="18"/>
        <end position="79"/>
    </location>
</feature>
<evidence type="ECO:0000313" key="9">
    <source>
        <dbReference type="Proteomes" id="UP000821853"/>
    </source>
</evidence>
<dbReference type="GO" id="GO:0005576">
    <property type="term" value="C:extracellular region"/>
    <property type="evidence" value="ECO:0007669"/>
    <property type="project" value="InterPro"/>
</dbReference>
<organism evidence="8 9">
    <name type="scientific">Haemaphysalis longicornis</name>
    <name type="common">Bush tick</name>
    <dbReference type="NCBI Taxonomy" id="44386"/>
    <lineage>
        <taxon>Eukaryota</taxon>
        <taxon>Metazoa</taxon>
        <taxon>Ecdysozoa</taxon>
        <taxon>Arthropoda</taxon>
        <taxon>Chelicerata</taxon>
        <taxon>Arachnida</taxon>
        <taxon>Acari</taxon>
        <taxon>Parasitiformes</taxon>
        <taxon>Ixodida</taxon>
        <taxon>Ixodoidea</taxon>
        <taxon>Ixodidae</taxon>
        <taxon>Haemaphysalinae</taxon>
        <taxon>Haemaphysalis</taxon>
    </lineage>
</organism>
<reference evidence="8 9" key="1">
    <citation type="journal article" date="2020" name="Cell">
        <title>Large-Scale Comparative Analyses of Tick Genomes Elucidate Their Genetic Diversity and Vector Capacities.</title>
        <authorList>
            <consortium name="Tick Genome and Microbiome Consortium (TIGMIC)"/>
            <person name="Jia N."/>
            <person name="Wang J."/>
            <person name="Shi W."/>
            <person name="Du L."/>
            <person name="Sun Y."/>
            <person name="Zhan W."/>
            <person name="Jiang J.F."/>
            <person name="Wang Q."/>
            <person name="Zhang B."/>
            <person name="Ji P."/>
            <person name="Bell-Sakyi L."/>
            <person name="Cui X.M."/>
            <person name="Yuan T.T."/>
            <person name="Jiang B.G."/>
            <person name="Yang W.F."/>
            <person name="Lam T.T."/>
            <person name="Chang Q.C."/>
            <person name="Ding S.J."/>
            <person name="Wang X.J."/>
            <person name="Zhu J.G."/>
            <person name="Ruan X.D."/>
            <person name="Zhao L."/>
            <person name="Wei J.T."/>
            <person name="Ye R.Z."/>
            <person name="Que T.C."/>
            <person name="Du C.H."/>
            <person name="Zhou Y.H."/>
            <person name="Cheng J.X."/>
            <person name="Dai P.F."/>
            <person name="Guo W.B."/>
            <person name="Han X.H."/>
            <person name="Huang E.J."/>
            <person name="Li L.F."/>
            <person name="Wei W."/>
            <person name="Gao Y.C."/>
            <person name="Liu J.Z."/>
            <person name="Shao H.Z."/>
            <person name="Wang X."/>
            <person name="Wang C.C."/>
            <person name="Yang T.C."/>
            <person name="Huo Q.B."/>
            <person name="Li W."/>
            <person name="Chen H.Y."/>
            <person name="Chen S.E."/>
            <person name="Zhou L.G."/>
            <person name="Ni X.B."/>
            <person name="Tian J.H."/>
            <person name="Sheng Y."/>
            <person name="Liu T."/>
            <person name="Pan Y.S."/>
            <person name="Xia L.Y."/>
            <person name="Li J."/>
            <person name="Zhao F."/>
            <person name="Cao W.C."/>
        </authorList>
    </citation>
    <scope>NUCLEOTIDE SEQUENCE [LARGE SCALE GENOMIC DNA]</scope>
    <source>
        <strain evidence="8">HaeL-2018</strain>
    </source>
</reference>
<keyword evidence="5" id="KW-0325">Glycoprotein</keyword>
<evidence type="ECO:0000259" key="7">
    <source>
        <dbReference type="PROSITE" id="PS50940"/>
    </source>
</evidence>
<dbReference type="GO" id="GO:0008061">
    <property type="term" value="F:chitin binding"/>
    <property type="evidence" value="ECO:0007669"/>
    <property type="project" value="UniProtKB-KW"/>
</dbReference>
<evidence type="ECO:0000256" key="2">
    <source>
        <dbReference type="ARBA" id="ARBA00022729"/>
    </source>
</evidence>
<dbReference type="InterPro" id="IPR036508">
    <property type="entry name" value="Chitin-bd_dom_sf"/>
</dbReference>
<dbReference type="Proteomes" id="UP000821853">
    <property type="component" value="Chromosome 2"/>
</dbReference>
<gene>
    <name evidence="8" type="ORF">HPB48_000230</name>
</gene>
<dbReference type="Gene3D" id="2.170.140.10">
    <property type="entry name" value="Chitin binding domain"/>
    <property type="match status" value="2"/>
</dbReference>
<evidence type="ECO:0000256" key="6">
    <source>
        <dbReference type="SAM" id="MobiDB-lite"/>
    </source>
</evidence>
<feature type="domain" description="Chitin-binding type-2" evidence="7">
    <location>
        <begin position="134"/>
        <end position="196"/>
    </location>
</feature>
<feature type="region of interest" description="Disordered" evidence="6">
    <location>
        <begin position="81"/>
        <end position="132"/>
    </location>
</feature>
<dbReference type="PANTHER" id="PTHR23301:SF0">
    <property type="entry name" value="CHITIN-BINDING TYPE-2 DOMAIN-CONTAINING PROTEIN-RELATED"/>
    <property type="match status" value="1"/>
</dbReference>
<feature type="compositionally biased region" description="Basic and acidic residues" evidence="6">
    <location>
        <begin position="119"/>
        <end position="130"/>
    </location>
</feature>
<dbReference type="EMBL" id="JABSTR010000004">
    <property type="protein sequence ID" value="KAH9367441.1"/>
    <property type="molecule type" value="Genomic_DNA"/>
</dbReference>
<comment type="caution">
    <text evidence="8">The sequence shown here is derived from an EMBL/GenBank/DDBJ whole genome shotgun (WGS) entry which is preliminary data.</text>
</comment>
<keyword evidence="4" id="KW-1015">Disulfide bond</keyword>
<sequence>MYWSLQRTTGTDPAPAGDFSCEHAKDGYHADVSSRCQRYHHCAKMEDGSWRHRNLACPPGTAFDSGKGVCWLKKGPCGHGADGREKPASIQPAEPKTTDTPSKHNPNEKTGKSSLYIENSKKHSERKEEQATTEAGCPSNFGYFPVVESQCRQYYVCVNVGERMTLKHIFDCPELKRFDPRKMTCVEFSKVSPCQFPATVKHKTIVTDQELINMTSFSDQGNQIMSDLLSPNGTMQALDRAAANFIMSYVHTGRNLTEGETASIQKLLAETQPMPLTVLAASNMITAGLHRVTNSSGVLKTIARLNEDGFFQPDLINHGRSVMKNLTALVQRSGAIQALRNVHFLRAVEERVRFPPEELDGAEKTGRASTCPGE</sequence>
<evidence type="ECO:0000256" key="3">
    <source>
        <dbReference type="ARBA" id="ARBA00022737"/>
    </source>
</evidence>
<keyword evidence="3" id="KW-0677">Repeat</keyword>
<dbReference type="SUPFAM" id="SSF57625">
    <property type="entry name" value="Invertebrate chitin-binding proteins"/>
    <property type="match status" value="2"/>
</dbReference>
<dbReference type="PANTHER" id="PTHR23301">
    <property type="entry name" value="CHITIN BINDING PERITROPHIN-A"/>
    <property type="match status" value="1"/>
</dbReference>
<dbReference type="SMART" id="SM00494">
    <property type="entry name" value="ChtBD2"/>
    <property type="match status" value="2"/>
</dbReference>
<keyword evidence="9" id="KW-1185">Reference proteome</keyword>
<keyword evidence="1" id="KW-0147">Chitin-binding</keyword>
<evidence type="ECO:0000256" key="1">
    <source>
        <dbReference type="ARBA" id="ARBA00022669"/>
    </source>
</evidence>
<keyword evidence="2" id="KW-0732">Signal</keyword>
<feature type="compositionally biased region" description="Basic and acidic residues" evidence="6">
    <location>
        <begin position="101"/>
        <end position="111"/>
    </location>
</feature>
<dbReference type="AlphaFoldDB" id="A0A9J6FYL3"/>
<name>A0A9J6FYL3_HAELO</name>
<dbReference type="Pfam" id="PF01607">
    <property type="entry name" value="CBM_14"/>
    <property type="match status" value="2"/>
</dbReference>
<evidence type="ECO:0000313" key="8">
    <source>
        <dbReference type="EMBL" id="KAH9367441.1"/>
    </source>
</evidence>
<evidence type="ECO:0000256" key="4">
    <source>
        <dbReference type="ARBA" id="ARBA00023157"/>
    </source>
</evidence>
<dbReference type="VEuPathDB" id="VectorBase:HLOH_043565"/>